<keyword evidence="10" id="KW-0443">Lipid metabolism</keyword>
<proteinExistence type="inferred from homology"/>
<protein>
    <recommendedName>
        <fullName evidence="14">sphinganine-1-phosphate aldolase</fullName>
        <ecNumber evidence="14">4.1.2.27</ecNumber>
    </recommendedName>
    <alternativeName>
        <fullName evidence="15">Sphingosine-1-phosphate aldolase</fullName>
    </alternativeName>
</protein>
<dbReference type="GO" id="GO:0030170">
    <property type="term" value="F:pyridoxal phosphate binding"/>
    <property type="evidence" value="ECO:0007669"/>
    <property type="project" value="InterPro"/>
</dbReference>
<dbReference type="Gene3D" id="3.40.640.10">
    <property type="entry name" value="Type I PLP-dependent aspartate aminotransferase-like (Major domain)"/>
    <property type="match status" value="1"/>
</dbReference>
<gene>
    <name evidence="19" type="ORF">ETB97_003859</name>
</gene>
<dbReference type="GO" id="GO:0019752">
    <property type="term" value="P:carboxylic acid metabolic process"/>
    <property type="evidence" value="ECO:0007669"/>
    <property type="project" value="InterPro"/>
</dbReference>
<evidence type="ECO:0000256" key="6">
    <source>
        <dbReference type="ARBA" id="ARBA00022824"/>
    </source>
</evidence>
<dbReference type="InterPro" id="IPR015424">
    <property type="entry name" value="PyrdxlP-dep_Trfase"/>
</dbReference>
<keyword evidence="12 17" id="KW-0456">Lyase</keyword>
<comment type="similarity">
    <text evidence="13">Belongs to the group II decarboxylase family. Sphingosine-1-phosphate lyase subfamily.</text>
</comment>
<keyword evidence="5 18" id="KW-0812">Transmembrane</keyword>
<dbReference type="PANTHER" id="PTHR42735:SF6">
    <property type="entry name" value="SPHINGOSINE-1-PHOSPHATE LYASE 1"/>
    <property type="match status" value="1"/>
</dbReference>
<dbReference type="GO" id="GO:0030149">
    <property type="term" value="P:sphingolipid catabolic process"/>
    <property type="evidence" value="ECO:0007669"/>
    <property type="project" value="TreeGrafter"/>
</dbReference>
<dbReference type="GO" id="GO:0008117">
    <property type="term" value="F:sphinganine-1-phosphate aldolase activity"/>
    <property type="evidence" value="ECO:0007669"/>
    <property type="project" value="UniProtKB-EC"/>
</dbReference>
<evidence type="ECO:0000256" key="8">
    <source>
        <dbReference type="ARBA" id="ARBA00022919"/>
    </source>
</evidence>
<dbReference type="EMBL" id="SPNV01000194">
    <property type="protein sequence ID" value="KAF5858692.1"/>
    <property type="molecule type" value="Genomic_DNA"/>
</dbReference>
<dbReference type="InterPro" id="IPR002129">
    <property type="entry name" value="PyrdxlP-dep_de-COase"/>
</dbReference>
<evidence type="ECO:0000256" key="11">
    <source>
        <dbReference type="ARBA" id="ARBA00023136"/>
    </source>
</evidence>
<evidence type="ECO:0000313" key="20">
    <source>
        <dbReference type="Proteomes" id="UP000541154"/>
    </source>
</evidence>
<evidence type="ECO:0000256" key="18">
    <source>
        <dbReference type="SAM" id="Phobius"/>
    </source>
</evidence>
<keyword evidence="6" id="KW-0256">Endoplasmic reticulum</keyword>
<dbReference type="EC" id="4.1.2.27" evidence="14"/>
<keyword evidence="7 16" id="KW-0663">Pyridoxal phosphate</keyword>
<evidence type="ECO:0000256" key="3">
    <source>
        <dbReference type="ARBA" id="ARBA00004760"/>
    </source>
</evidence>
<dbReference type="GO" id="GO:0005789">
    <property type="term" value="C:endoplasmic reticulum membrane"/>
    <property type="evidence" value="ECO:0007669"/>
    <property type="project" value="UniProtKB-SubCell"/>
</dbReference>
<evidence type="ECO:0000256" key="15">
    <source>
        <dbReference type="ARBA" id="ARBA00042568"/>
    </source>
</evidence>
<comment type="pathway">
    <text evidence="3">Lipid metabolism; sphingolipid metabolism.</text>
</comment>
<dbReference type="Gene3D" id="6.10.140.2150">
    <property type="match status" value="1"/>
</dbReference>
<evidence type="ECO:0000313" key="19">
    <source>
        <dbReference type="EMBL" id="KAF5858692.1"/>
    </source>
</evidence>
<dbReference type="SUPFAM" id="SSF53383">
    <property type="entry name" value="PLP-dependent transferases"/>
    <property type="match status" value="1"/>
</dbReference>
<evidence type="ECO:0000256" key="5">
    <source>
        <dbReference type="ARBA" id="ARBA00022692"/>
    </source>
</evidence>
<evidence type="ECO:0000256" key="1">
    <source>
        <dbReference type="ARBA" id="ARBA00001933"/>
    </source>
</evidence>
<comment type="pathway">
    <text evidence="4">Sphingolipid metabolism.</text>
</comment>
<organism evidence="19 20">
    <name type="scientific">Petromyces alliaceus</name>
    <name type="common">Aspergillus alliaceus</name>
    <dbReference type="NCBI Taxonomy" id="209559"/>
    <lineage>
        <taxon>Eukaryota</taxon>
        <taxon>Fungi</taxon>
        <taxon>Dikarya</taxon>
        <taxon>Ascomycota</taxon>
        <taxon>Pezizomycotina</taxon>
        <taxon>Eurotiomycetes</taxon>
        <taxon>Eurotiomycetidae</taxon>
        <taxon>Eurotiales</taxon>
        <taxon>Aspergillaceae</taxon>
        <taxon>Aspergillus</taxon>
        <taxon>Aspergillus subgen. Circumdati</taxon>
    </lineage>
</organism>
<dbReference type="Pfam" id="PF00282">
    <property type="entry name" value="Pyridoxal_deC"/>
    <property type="match status" value="1"/>
</dbReference>
<evidence type="ECO:0000256" key="2">
    <source>
        <dbReference type="ARBA" id="ARBA00004389"/>
    </source>
</evidence>
<dbReference type="FunFam" id="3.40.640.10:FF:000020">
    <property type="entry name" value="sphingosine-1-phosphate lyase 1"/>
    <property type="match status" value="1"/>
</dbReference>
<keyword evidence="11 18" id="KW-0472">Membrane</keyword>
<keyword evidence="20" id="KW-1185">Reference proteome</keyword>
<evidence type="ECO:0000256" key="4">
    <source>
        <dbReference type="ARBA" id="ARBA00004991"/>
    </source>
</evidence>
<comment type="subcellular location">
    <subcellularLocation>
        <location evidence="2">Endoplasmic reticulum membrane</location>
        <topology evidence="2">Single-pass membrane protein</topology>
    </subcellularLocation>
</comment>
<feature type="modified residue" description="N6-(pyridoxal phosphate)lysine" evidence="16">
    <location>
        <position position="353"/>
    </location>
</feature>
<dbReference type="PANTHER" id="PTHR42735">
    <property type="match status" value="1"/>
</dbReference>
<evidence type="ECO:0000256" key="16">
    <source>
        <dbReference type="PIRSR" id="PIRSR602129-50"/>
    </source>
</evidence>
<dbReference type="InterPro" id="IPR015422">
    <property type="entry name" value="PyrdxlP-dep_Trfase_small"/>
</dbReference>
<keyword evidence="8" id="KW-0746">Sphingolipid metabolism</keyword>
<evidence type="ECO:0000256" key="12">
    <source>
        <dbReference type="ARBA" id="ARBA00023239"/>
    </source>
</evidence>
<evidence type="ECO:0000256" key="13">
    <source>
        <dbReference type="ARBA" id="ARBA00038302"/>
    </source>
</evidence>
<evidence type="ECO:0000256" key="17">
    <source>
        <dbReference type="RuleBase" id="RU000382"/>
    </source>
</evidence>
<reference evidence="19 20" key="1">
    <citation type="submission" date="2019-04" db="EMBL/GenBank/DDBJ databases">
        <title>Aspergillus burnettii sp. nov., novel species from soil in southeast Queensland.</title>
        <authorList>
            <person name="Gilchrist C.L.M."/>
            <person name="Pitt J.I."/>
            <person name="Lange L."/>
            <person name="Lacey H.J."/>
            <person name="Vuong D."/>
            <person name="Midgley D.J."/>
            <person name="Greenfield P."/>
            <person name="Bradbury M."/>
            <person name="Lacey E."/>
            <person name="Busk P.K."/>
            <person name="Pilgaard B."/>
            <person name="Chooi Y.H."/>
            <person name="Piggott A.M."/>
        </authorList>
    </citation>
    <scope>NUCLEOTIDE SEQUENCE [LARGE SCALE GENOMIC DNA]</scope>
    <source>
        <strain evidence="19 20">FRR 5400</strain>
    </source>
</reference>
<comment type="cofactor">
    <cofactor evidence="1 16 17">
        <name>pyridoxal 5'-phosphate</name>
        <dbReference type="ChEBI" id="CHEBI:597326"/>
    </cofactor>
</comment>
<dbReference type="InterPro" id="IPR015421">
    <property type="entry name" value="PyrdxlP-dep_Trfase_major"/>
</dbReference>
<dbReference type="InterPro" id="IPR050477">
    <property type="entry name" value="GrpII_AminoAcid_Decarb"/>
</dbReference>
<accession>A0A8H6E430</accession>
<evidence type="ECO:0000256" key="10">
    <source>
        <dbReference type="ARBA" id="ARBA00023098"/>
    </source>
</evidence>
<sequence>MSSQISQSLVQSRKLLVRALVALQNPVLSGVGAAACTLFIFQLLRQAFLQIWGHGPINATKRLYKAIRSQVYGWLLASPFLQRKVNSEVEKSVAQITAKFMAESAEMERYRTLPDNGWDDEEVLAELEKISSMEHVRWEDGRVSGAVYHGGKEMLELQNKAYSSFTVSNPIHPDVFPGVRKMEAEIISMVLALFNAPNDAAGATTSGGTESILAACLSARERGRVEKGIRKPEIRIIPTTAHPAFRKAGNYFNIKIHEVDCPAPSYQVDVRTVSRLINRNTILLVGSAPNYPHGVIDGIADLSRIAESRNILLHVDCCLGSFMIAFLQKAGFETVPFDFKLAGVTSISCDTHKYGFAPKGTSVVMYRTKELRAYQYYISPDWSGGVYASHGIMGSRPGALLAGCWASMVKQGAAGYIQACQSIVGCRRSIEKSLRGPLLSAHLQVIGNPLVSVVAFTSPKLNILHIADEMTARGWHLNALQNPPAIHIAVTLPIVQAEDQLLSDLQEVVEAEAKMVESGEIERGTPGNSVALYGVAGSLPNKGVVVKLIRGYLDALYTV</sequence>
<name>A0A8H6E430_PETAA</name>
<feature type="transmembrane region" description="Helical" evidence="18">
    <location>
        <begin position="20"/>
        <end position="41"/>
    </location>
</feature>
<keyword evidence="9 18" id="KW-1133">Transmembrane helix</keyword>
<comment type="caution">
    <text evidence="19">The sequence shown here is derived from an EMBL/GenBank/DDBJ whole genome shotgun (WGS) entry which is preliminary data.</text>
</comment>
<dbReference type="Gene3D" id="3.90.1150.10">
    <property type="entry name" value="Aspartate Aminotransferase, domain 1"/>
    <property type="match status" value="1"/>
</dbReference>
<evidence type="ECO:0000256" key="9">
    <source>
        <dbReference type="ARBA" id="ARBA00022989"/>
    </source>
</evidence>
<evidence type="ECO:0000256" key="7">
    <source>
        <dbReference type="ARBA" id="ARBA00022898"/>
    </source>
</evidence>
<dbReference type="AlphaFoldDB" id="A0A8H6E430"/>
<evidence type="ECO:0000256" key="14">
    <source>
        <dbReference type="ARBA" id="ARBA00038965"/>
    </source>
</evidence>
<dbReference type="Proteomes" id="UP000541154">
    <property type="component" value="Unassembled WGS sequence"/>
</dbReference>